<accession>A0ABT7ZXV1</accession>
<proteinExistence type="predicted"/>
<dbReference type="Pfam" id="PF00291">
    <property type="entry name" value="PALP"/>
    <property type="match status" value="1"/>
</dbReference>
<evidence type="ECO:0000313" key="4">
    <source>
        <dbReference type="EMBL" id="MDN3493843.1"/>
    </source>
</evidence>
<dbReference type="SUPFAM" id="SSF53686">
    <property type="entry name" value="Tryptophan synthase beta subunit-like PLP-dependent enzymes"/>
    <property type="match status" value="1"/>
</dbReference>
<gene>
    <name evidence="4" type="ORF">QMA06_14045</name>
</gene>
<dbReference type="PANTHER" id="PTHR43050:SF1">
    <property type="entry name" value="SERINE RACEMASE"/>
    <property type="match status" value="1"/>
</dbReference>
<protein>
    <submittedName>
        <fullName evidence="4">Pyridoxal-phosphate dependent enzyme</fullName>
    </submittedName>
</protein>
<reference evidence="4 5" key="1">
    <citation type="journal article" date="2023" name="Int. J. Syst. Evol. Microbiol.">
        <title>Winogradskyella bathintestinalis sp. nov., isolated from the intestine of the deep-sea loosejaw dragonfish, Malacosteus niger.</title>
        <authorList>
            <person name="Uniacke-Lowe S."/>
            <person name="Johnson C.N."/>
            <person name="Stanton C."/>
            <person name="Hill C."/>
            <person name="Ross P."/>
        </authorList>
    </citation>
    <scope>NUCLEOTIDE SEQUENCE [LARGE SCALE GENOMIC DNA]</scope>
    <source>
        <strain evidence="4 5">APC 3343</strain>
    </source>
</reference>
<organism evidence="4 5">
    <name type="scientific">Winogradskyella bathintestinalis</name>
    <dbReference type="NCBI Taxonomy" id="3035208"/>
    <lineage>
        <taxon>Bacteria</taxon>
        <taxon>Pseudomonadati</taxon>
        <taxon>Bacteroidota</taxon>
        <taxon>Flavobacteriia</taxon>
        <taxon>Flavobacteriales</taxon>
        <taxon>Flavobacteriaceae</taxon>
        <taxon>Winogradskyella</taxon>
    </lineage>
</organism>
<dbReference type="EMBL" id="JASDDK010000006">
    <property type="protein sequence ID" value="MDN3493843.1"/>
    <property type="molecule type" value="Genomic_DNA"/>
</dbReference>
<dbReference type="Gene3D" id="3.40.50.1100">
    <property type="match status" value="2"/>
</dbReference>
<evidence type="ECO:0000256" key="2">
    <source>
        <dbReference type="ARBA" id="ARBA00022898"/>
    </source>
</evidence>
<dbReference type="Proteomes" id="UP001231197">
    <property type="component" value="Unassembled WGS sequence"/>
</dbReference>
<evidence type="ECO:0000256" key="1">
    <source>
        <dbReference type="ARBA" id="ARBA00001933"/>
    </source>
</evidence>
<keyword evidence="2" id="KW-0663">Pyridoxal phosphate</keyword>
<comment type="cofactor">
    <cofactor evidence="1">
        <name>pyridoxal 5'-phosphate</name>
        <dbReference type="ChEBI" id="CHEBI:597326"/>
    </cofactor>
</comment>
<evidence type="ECO:0000259" key="3">
    <source>
        <dbReference type="Pfam" id="PF00291"/>
    </source>
</evidence>
<dbReference type="CDD" id="cd01562">
    <property type="entry name" value="Thr-dehyd"/>
    <property type="match status" value="1"/>
</dbReference>
<keyword evidence="5" id="KW-1185">Reference proteome</keyword>
<comment type="caution">
    <text evidence="4">The sequence shown here is derived from an EMBL/GenBank/DDBJ whole genome shotgun (WGS) entry which is preliminary data.</text>
</comment>
<sequence length="318" mass="34795">MDNPNLPSKKILLETHQRIKPFIHNTPVLTSQLLNEVSGCNLFFKCENFQKMGAFKMRGAANAIISLSEEEKSNGVVTHSSGNFAQAVSLAAQKLGVKAYIVMPENAPQVKKNAVKTYKGDIIECKSTLQAREAAANKIKEEKGATFLHPSNQDEVIYGNSTAAMELLEVQPELDFILTPVGGGGLLAGTALAAHHFSKKCKVIAGEPMEADDAYRSLISGKIETNETVNTISDGLKTHLGDRNFPIIKDYVDKIIRVEEHEIKEAMKLIWERMKIIIEPSSAVPLAAVLKNKSEFKNKNVGIIISGGNVDLKNLPFV</sequence>
<dbReference type="InterPro" id="IPR036052">
    <property type="entry name" value="TrpB-like_PALP_sf"/>
</dbReference>
<evidence type="ECO:0000313" key="5">
    <source>
        <dbReference type="Proteomes" id="UP001231197"/>
    </source>
</evidence>
<feature type="domain" description="Tryptophan synthase beta chain-like PALP" evidence="3">
    <location>
        <begin position="20"/>
        <end position="307"/>
    </location>
</feature>
<name>A0ABT7ZXV1_9FLAO</name>
<dbReference type="RefSeq" id="WP_290207592.1">
    <property type="nucleotide sequence ID" value="NZ_JASDDK010000006.1"/>
</dbReference>
<dbReference type="InterPro" id="IPR001926">
    <property type="entry name" value="TrpB-like_PALP"/>
</dbReference>
<dbReference type="PANTHER" id="PTHR43050">
    <property type="entry name" value="SERINE / THREONINE RACEMASE FAMILY MEMBER"/>
    <property type="match status" value="1"/>
</dbReference>